<evidence type="ECO:0000313" key="1">
    <source>
        <dbReference type="EMBL" id="KAA1118122.1"/>
    </source>
</evidence>
<proteinExistence type="predicted"/>
<sequence>MIDFLKFCFHTKITMMAQWMPTFRKISLLALFCLNTIKCLCLNWPEITIDGQVMNTRIVLPGVELDEGLNLPEKEKEIMKYMATVPELHRQQSVLKQTEDSARADGLPAVLESSQINRMRDDFLLIKEDLKNLQEAKFGAGTSIKSEENFDLAPEIEKFQNHFDELNRMISSISLVIQRKLFRSKLNQKEILNSLQLMHPKEERRIIHSNFEIPPRSKQKTTSAHSFEIPKLGRDEVELIEDHIPRILANELASLLENISPFKLDQEIQTAEVENVLALRLQSIVFQAIHYLYKYKFIARKDVKDLFVSNNILELAVINMVLMFKINVGFEKDIPMSSKEILKSHHSSHFRSLFEVLDDKKRREISYGCLKLVYHHHTIEASSKYLDKIIDQKRMRDVMDLFLKDDQLFKFLEQDIHAHHPQSFSKSDVIDMKDYGPIDQFEIVKELQDLKIKFLAPGPEIYDDINLTIQFLVLSFVKENYNSFFLELQEDNTMALDLKLNLISSGFHLHYEFKNIRSYLKLFINRIDPQFHGFKYFQVKRITKQEALRVVELMSRYIFILSFKHDQYISDFKHNLSMEKYLQIIKLNQYIRFTQIDICVTKFKVDNLFD</sequence>
<reference evidence="1 2" key="1">
    <citation type="submission" date="2019-05" db="EMBL/GenBank/DDBJ databases">
        <title>Emergence of the Ug99 lineage of the wheat stem rust pathogen through somatic hybridization.</title>
        <authorList>
            <person name="Li F."/>
            <person name="Upadhyaya N.M."/>
            <person name="Sperschneider J."/>
            <person name="Matny O."/>
            <person name="Nguyen-Phuc H."/>
            <person name="Mago R."/>
            <person name="Raley C."/>
            <person name="Miller M.E."/>
            <person name="Silverstein K.A.T."/>
            <person name="Henningsen E."/>
            <person name="Hirsch C.D."/>
            <person name="Visser B."/>
            <person name="Pretorius Z.A."/>
            <person name="Steffenson B.J."/>
            <person name="Schwessinger B."/>
            <person name="Dodds P.N."/>
            <person name="Figueroa M."/>
        </authorList>
    </citation>
    <scope>NUCLEOTIDE SEQUENCE [LARGE SCALE GENOMIC DNA]</scope>
    <source>
        <strain evidence="1">21-0</strain>
    </source>
</reference>
<dbReference type="Proteomes" id="UP000324748">
    <property type="component" value="Unassembled WGS sequence"/>
</dbReference>
<accession>A0A5B0QXS1</accession>
<dbReference type="OrthoDB" id="299828at2759"/>
<dbReference type="AlphaFoldDB" id="A0A5B0QXS1"/>
<comment type="caution">
    <text evidence="1">The sequence shown here is derived from an EMBL/GenBank/DDBJ whole genome shotgun (WGS) entry which is preliminary data.</text>
</comment>
<evidence type="ECO:0000313" key="2">
    <source>
        <dbReference type="Proteomes" id="UP000324748"/>
    </source>
</evidence>
<keyword evidence="2" id="KW-1185">Reference proteome</keyword>
<protein>
    <submittedName>
        <fullName evidence="1">Uncharacterized protein</fullName>
    </submittedName>
</protein>
<dbReference type="EMBL" id="VSWC01000002">
    <property type="protein sequence ID" value="KAA1118122.1"/>
    <property type="molecule type" value="Genomic_DNA"/>
</dbReference>
<organism evidence="1 2">
    <name type="scientific">Puccinia graminis f. sp. tritici</name>
    <dbReference type="NCBI Taxonomy" id="56615"/>
    <lineage>
        <taxon>Eukaryota</taxon>
        <taxon>Fungi</taxon>
        <taxon>Dikarya</taxon>
        <taxon>Basidiomycota</taxon>
        <taxon>Pucciniomycotina</taxon>
        <taxon>Pucciniomycetes</taxon>
        <taxon>Pucciniales</taxon>
        <taxon>Pucciniaceae</taxon>
        <taxon>Puccinia</taxon>
    </lineage>
</organism>
<gene>
    <name evidence="1" type="ORF">PGT21_031976</name>
</gene>
<name>A0A5B0QXS1_PUCGR</name>